<proteinExistence type="inferred from homology"/>
<sequence length="192" mass="22483">MPQSRQTNFYLVALFFIAGLKISGIVWFQSAFRPRTHTYLGNDYPRVWPVKWPENQVLIPVHDTVRYQLDTDDGAAEWGASFPGKGLLYLGEQCRPFSISMFHQIRCLDTLRRAFVDVRSHNTTTSRQDTINGELTRHCLNYLRQMVFCRSHSYLDPVLGYPIPNAHPDTDQCRDWSTLYEEVRRTQQRCHV</sequence>
<evidence type="ECO:0000256" key="1">
    <source>
        <dbReference type="ARBA" id="ARBA00004685"/>
    </source>
</evidence>
<keyword evidence="4" id="KW-0472">Membrane</keyword>
<evidence type="ECO:0000256" key="2">
    <source>
        <dbReference type="ARBA" id="ARBA00023002"/>
    </source>
</evidence>
<evidence type="ECO:0000313" key="5">
    <source>
        <dbReference type="EMBL" id="KAJ7039533.1"/>
    </source>
</evidence>
<comment type="caution">
    <text evidence="5">The sequence shown here is derived from an EMBL/GenBank/DDBJ whole genome shotgun (WGS) entry which is preliminary data.</text>
</comment>
<organism evidence="5 6">
    <name type="scientific">Mycena alexandri</name>
    <dbReference type="NCBI Taxonomy" id="1745969"/>
    <lineage>
        <taxon>Eukaryota</taxon>
        <taxon>Fungi</taxon>
        <taxon>Dikarya</taxon>
        <taxon>Basidiomycota</taxon>
        <taxon>Agaricomycotina</taxon>
        <taxon>Agaricomycetes</taxon>
        <taxon>Agaricomycetidae</taxon>
        <taxon>Agaricales</taxon>
        <taxon>Marasmiineae</taxon>
        <taxon>Mycenaceae</taxon>
        <taxon>Mycena</taxon>
    </lineage>
</organism>
<dbReference type="GO" id="GO:0043386">
    <property type="term" value="P:mycotoxin biosynthetic process"/>
    <property type="evidence" value="ECO:0007669"/>
    <property type="project" value="InterPro"/>
</dbReference>
<dbReference type="Pfam" id="PF11807">
    <property type="entry name" value="UstYa"/>
    <property type="match status" value="1"/>
</dbReference>
<evidence type="ECO:0000256" key="3">
    <source>
        <dbReference type="ARBA" id="ARBA00035112"/>
    </source>
</evidence>
<dbReference type="EMBL" id="JARJCM010000026">
    <property type="protein sequence ID" value="KAJ7039533.1"/>
    <property type="molecule type" value="Genomic_DNA"/>
</dbReference>
<dbReference type="PANTHER" id="PTHR33365">
    <property type="entry name" value="YALI0B05434P"/>
    <property type="match status" value="1"/>
</dbReference>
<dbReference type="AlphaFoldDB" id="A0AAD6X577"/>
<keyword evidence="2" id="KW-0560">Oxidoreductase</keyword>
<dbReference type="InterPro" id="IPR021765">
    <property type="entry name" value="UstYa-like"/>
</dbReference>
<evidence type="ECO:0000313" key="6">
    <source>
        <dbReference type="Proteomes" id="UP001218188"/>
    </source>
</evidence>
<keyword evidence="6" id="KW-1185">Reference proteome</keyword>
<comment type="similarity">
    <text evidence="3">Belongs to the ustYa family.</text>
</comment>
<comment type="pathway">
    <text evidence="1">Mycotoxin biosynthesis.</text>
</comment>
<evidence type="ECO:0000256" key="4">
    <source>
        <dbReference type="SAM" id="Phobius"/>
    </source>
</evidence>
<keyword evidence="4" id="KW-1133">Transmembrane helix</keyword>
<protein>
    <submittedName>
        <fullName evidence="5">Uncharacterized protein</fullName>
    </submittedName>
</protein>
<dbReference type="GO" id="GO:0016491">
    <property type="term" value="F:oxidoreductase activity"/>
    <property type="evidence" value="ECO:0007669"/>
    <property type="project" value="UniProtKB-KW"/>
</dbReference>
<name>A0AAD6X577_9AGAR</name>
<feature type="transmembrane region" description="Helical" evidence="4">
    <location>
        <begin position="9"/>
        <end position="28"/>
    </location>
</feature>
<dbReference type="Proteomes" id="UP001218188">
    <property type="component" value="Unassembled WGS sequence"/>
</dbReference>
<gene>
    <name evidence="5" type="ORF">C8F04DRAFT_293724</name>
</gene>
<reference evidence="5" key="1">
    <citation type="submission" date="2023-03" db="EMBL/GenBank/DDBJ databases">
        <title>Massive genome expansion in bonnet fungi (Mycena s.s.) driven by repeated elements and novel gene families across ecological guilds.</title>
        <authorList>
            <consortium name="Lawrence Berkeley National Laboratory"/>
            <person name="Harder C.B."/>
            <person name="Miyauchi S."/>
            <person name="Viragh M."/>
            <person name="Kuo A."/>
            <person name="Thoen E."/>
            <person name="Andreopoulos B."/>
            <person name="Lu D."/>
            <person name="Skrede I."/>
            <person name="Drula E."/>
            <person name="Henrissat B."/>
            <person name="Morin E."/>
            <person name="Kohler A."/>
            <person name="Barry K."/>
            <person name="LaButti K."/>
            <person name="Morin E."/>
            <person name="Salamov A."/>
            <person name="Lipzen A."/>
            <person name="Mereny Z."/>
            <person name="Hegedus B."/>
            <person name="Baldrian P."/>
            <person name="Stursova M."/>
            <person name="Weitz H."/>
            <person name="Taylor A."/>
            <person name="Grigoriev I.V."/>
            <person name="Nagy L.G."/>
            <person name="Martin F."/>
            <person name="Kauserud H."/>
        </authorList>
    </citation>
    <scope>NUCLEOTIDE SEQUENCE</scope>
    <source>
        <strain evidence="5">CBHHK200</strain>
    </source>
</reference>
<accession>A0AAD6X577</accession>
<dbReference type="PANTHER" id="PTHR33365:SF11">
    <property type="entry name" value="TAT PATHWAY SIGNAL SEQUENCE"/>
    <property type="match status" value="1"/>
</dbReference>
<keyword evidence="4" id="KW-0812">Transmembrane</keyword>